<dbReference type="EMBL" id="QSBM01000002">
    <property type="protein sequence ID" value="RGX32109.1"/>
    <property type="molecule type" value="Genomic_DNA"/>
</dbReference>
<evidence type="ECO:0008006" key="3">
    <source>
        <dbReference type="Google" id="ProtNLM"/>
    </source>
</evidence>
<dbReference type="GO" id="GO:0006508">
    <property type="term" value="P:proteolysis"/>
    <property type="evidence" value="ECO:0007669"/>
    <property type="project" value="InterPro"/>
</dbReference>
<dbReference type="Proteomes" id="UP000283880">
    <property type="component" value="Unassembled WGS sequence"/>
</dbReference>
<protein>
    <recommendedName>
        <fullName evidence="3">Membrane dipeptidase</fullName>
    </recommendedName>
</protein>
<dbReference type="PANTHER" id="PTHR10443">
    <property type="entry name" value="MICROSOMAL DIPEPTIDASE"/>
    <property type="match status" value="1"/>
</dbReference>
<evidence type="ECO:0000313" key="2">
    <source>
        <dbReference type="Proteomes" id="UP000283880"/>
    </source>
</evidence>
<sequence>MKHLINAAAAPAAMKNLRAALAENECVALIAEHAAYLRDKGGIQCVAIGTDFDGIEGNLEIADSAGMELLAEALRKRGFTESEVELVFYKNVLRVMEDAMR</sequence>
<dbReference type="InterPro" id="IPR008257">
    <property type="entry name" value="Pept_M19"/>
</dbReference>
<dbReference type="AlphaFoldDB" id="A0A413FJT2"/>
<dbReference type="SUPFAM" id="SSF51556">
    <property type="entry name" value="Metallo-dependent hydrolases"/>
    <property type="match status" value="1"/>
</dbReference>
<dbReference type="InterPro" id="IPR032466">
    <property type="entry name" value="Metal_Hydrolase"/>
</dbReference>
<accession>A0A413FJT2</accession>
<name>A0A413FJT2_9FIRM</name>
<dbReference type="PANTHER" id="PTHR10443:SF12">
    <property type="entry name" value="DIPEPTIDASE"/>
    <property type="match status" value="1"/>
</dbReference>
<dbReference type="RefSeq" id="WP_007714081.1">
    <property type="nucleotide sequence ID" value="NZ_JAWRJJ010000046.1"/>
</dbReference>
<dbReference type="PROSITE" id="PS51365">
    <property type="entry name" value="RENAL_DIPEPTIDASE_2"/>
    <property type="match status" value="1"/>
</dbReference>
<comment type="caution">
    <text evidence="1">The sequence shown here is derived from an EMBL/GenBank/DDBJ whole genome shotgun (WGS) entry which is preliminary data.</text>
</comment>
<gene>
    <name evidence="1" type="ORF">DWV29_04815</name>
</gene>
<dbReference type="Gene3D" id="3.20.20.140">
    <property type="entry name" value="Metal-dependent hydrolases"/>
    <property type="match status" value="1"/>
</dbReference>
<reference evidence="1 2" key="1">
    <citation type="submission" date="2018-08" db="EMBL/GenBank/DDBJ databases">
        <title>A genome reference for cultivated species of the human gut microbiota.</title>
        <authorList>
            <person name="Zou Y."/>
            <person name="Xue W."/>
            <person name="Luo G."/>
        </authorList>
    </citation>
    <scope>NUCLEOTIDE SEQUENCE [LARGE SCALE GENOMIC DNA]</scope>
    <source>
        <strain evidence="1 2">AF04-15</strain>
    </source>
</reference>
<proteinExistence type="predicted"/>
<evidence type="ECO:0000313" key="1">
    <source>
        <dbReference type="EMBL" id="RGX32109.1"/>
    </source>
</evidence>
<dbReference type="GO" id="GO:0070573">
    <property type="term" value="F:metallodipeptidase activity"/>
    <property type="evidence" value="ECO:0007669"/>
    <property type="project" value="InterPro"/>
</dbReference>
<organism evidence="1 2">
    <name type="scientific">Enterocloster asparagiformis</name>
    <dbReference type="NCBI Taxonomy" id="333367"/>
    <lineage>
        <taxon>Bacteria</taxon>
        <taxon>Bacillati</taxon>
        <taxon>Bacillota</taxon>
        <taxon>Clostridia</taxon>
        <taxon>Lachnospirales</taxon>
        <taxon>Lachnospiraceae</taxon>
        <taxon>Enterocloster</taxon>
    </lineage>
</organism>
<dbReference type="OrthoDB" id="9804920at2"/>
<dbReference type="Pfam" id="PF01244">
    <property type="entry name" value="Peptidase_M19"/>
    <property type="match status" value="1"/>
</dbReference>